<sequence length="180" mass="19790">MHFSVFHILLASLISIAQLASGQGTDACNVPPAIITNFTWHNSTYNCGCDDGGCLPTGLHGGPSCGPPDMVEATFSQRSPTYNDTLTCGASDPGSVPARAIPGGPFNCRSLGRHFIFTVNGTEGTLTYVEPNFIWWVRRQHYLCTLRSFEILLVCRANPPFSLNRMRSWVFIELRPQLPK</sequence>
<evidence type="ECO:0000256" key="1">
    <source>
        <dbReference type="SAM" id="SignalP"/>
    </source>
</evidence>
<keyword evidence="1" id="KW-0732">Signal</keyword>
<reference evidence="3" key="1">
    <citation type="journal article" date="2021" name="G3 (Bethesda)">
        <title>Chromosome assembled and annotated genome sequence of Aspergillus flavus NRRL 3357.</title>
        <authorList>
            <person name="Skerker J.M."/>
            <person name="Pianalto K.M."/>
            <person name="Mondo S.J."/>
            <person name="Yang K."/>
            <person name="Arkin A.P."/>
            <person name="Keller N.P."/>
            <person name="Grigoriev I.V."/>
            <person name="Louise Glass N.L."/>
        </authorList>
    </citation>
    <scope>NUCLEOTIDE SEQUENCE [LARGE SCALE GENOMIC DNA]</scope>
    <source>
        <strain evidence="3">ATCC 200026 / FGSC A1120 / IAM 13836 / NRRL 3357 / JCM 12722 / SRRC 167</strain>
    </source>
</reference>
<feature type="chain" id="PRO_5030768789" evidence="1">
    <location>
        <begin position="23"/>
        <end position="180"/>
    </location>
</feature>
<keyword evidence="3" id="KW-1185">Reference proteome</keyword>
<gene>
    <name evidence="2" type="ORF">F9C07_7708</name>
</gene>
<dbReference type="VEuPathDB" id="FungiDB:AFLA_006196"/>
<dbReference type="Proteomes" id="UP000596276">
    <property type="component" value="Chromosome 3"/>
</dbReference>
<name>A0A7U2MNA4_ASPFN</name>
<organism evidence="2 3">
    <name type="scientific">Aspergillus flavus (strain ATCC 200026 / FGSC A1120 / IAM 13836 / NRRL 3357 / JCM 12722 / SRRC 167)</name>
    <dbReference type="NCBI Taxonomy" id="332952"/>
    <lineage>
        <taxon>Eukaryota</taxon>
        <taxon>Fungi</taxon>
        <taxon>Dikarya</taxon>
        <taxon>Ascomycota</taxon>
        <taxon>Pezizomycotina</taxon>
        <taxon>Eurotiomycetes</taxon>
        <taxon>Eurotiomycetidae</taxon>
        <taxon>Eurotiales</taxon>
        <taxon>Aspergillaceae</taxon>
        <taxon>Aspergillus</taxon>
        <taxon>Aspergillus subgen. Circumdati</taxon>
    </lineage>
</organism>
<evidence type="ECO:0000313" key="3">
    <source>
        <dbReference type="Proteomes" id="UP000596276"/>
    </source>
</evidence>
<dbReference type="VEuPathDB" id="FungiDB:F9C07_7708"/>
<proteinExistence type="predicted"/>
<accession>A0A7U2MNA4</accession>
<feature type="signal peptide" evidence="1">
    <location>
        <begin position="1"/>
        <end position="22"/>
    </location>
</feature>
<dbReference type="AlphaFoldDB" id="A0A7U2MNA4"/>
<dbReference type="OMA" id="DMVEATF"/>
<evidence type="ECO:0000313" key="2">
    <source>
        <dbReference type="EMBL" id="QRD86859.1"/>
    </source>
</evidence>
<protein>
    <submittedName>
        <fullName evidence="2">Uncharacterized protein</fullName>
    </submittedName>
</protein>
<dbReference type="EMBL" id="CP044620">
    <property type="protein sequence ID" value="QRD86859.1"/>
    <property type="molecule type" value="Genomic_DNA"/>
</dbReference>